<dbReference type="RefSeq" id="WP_135289258.1">
    <property type="nucleotide sequence ID" value="NZ_QUZU01000011.1"/>
</dbReference>
<organism evidence="3 4">
    <name type="scientific">Pseudomonas kairouanensis</name>
    <dbReference type="NCBI Taxonomy" id="2293832"/>
    <lineage>
        <taxon>Bacteria</taxon>
        <taxon>Pseudomonadati</taxon>
        <taxon>Pseudomonadota</taxon>
        <taxon>Gammaproteobacteria</taxon>
        <taxon>Pseudomonadales</taxon>
        <taxon>Pseudomonadaceae</taxon>
        <taxon>Pseudomonas</taxon>
    </lineage>
</organism>
<dbReference type="Proteomes" id="UP000297391">
    <property type="component" value="Unassembled WGS sequence"/>
</dbReference>
<evidence type="ECO:0000259" key="2">
    <source>
        <dbReference type="Pfam" id="PF20178"/>
    </source>
</evidence>
<dbReference type="InterPro" id="IPR046673">
    <property type="entry name" value="ToxA_N"/>
</dbReference>
<comment type="caution">
    <text evidence="3">The sequence shown here is derived from an EMBL/GenBank/DDBJ whole genome shotgun (WGS) entry which is preliminary data.</text>
</comment>
<feature type="domain" description="Dermonecrotic toxin N-terminal" evidence="2">
    <location>
        <begin position="372"/>
        <end position="618"/>
    </location>
</feature>
<keyword evidence="4" id="KW-1185">Reference proteome</keyword>
<protein>
    <recommendedName>
        <fullName evidence="2">Dermonecrotic toxin N-terminal domain-containing protein</fullName>
    </recommendedName>
</protein>
<evidence type="ECO:0000313" key="3">
    <source>
        <dbReference type="EMBL" id="TFY89510.1"/>
    </source>
</evidence>
<name>A0A4Z0ASZ6_9PSED</name>
<reference evidence="3 4" key="1">
    <citation type="journal article" date="2019" name="Syst. Appl. Microbiol.">
        <title>New species of pathogenic Pseudomonas isolated from citrus in Tunisia: Proposal of Pseudomonas kairouanensis sp. nov. and Pseudomonas nabeulensis sp. nov.</title>
        <authorList>
            <person name="Oueslati M."/>
            <person name="Mulet M."/>
            <person name="Gomila M."/>
            <person name="Berge O."/>
            <person name="Hajlaoui M.R."/>
            <person name="Lalucat J."/>
            <person name="Sadfi-Zouaoui N."/>
            <person name="Garcia-Valdes E."/>
        </authorList>
    </citation>
    <scope>NUCLEOTIDE SEQUENCE [LARGE SCALE GENOMIC DNA]</scope>
    <source>
        <strain evidence="3 4">KC12</strain>
    </source>
</reference>
<feature type="coiled-coil region" evidence="1">
    <location>
        <begin position="935"/>
        <end position="999"/>
    </location>
</feature>
<dbReference type="Pfam" id="PF20178">
    <property type="entry name" value="ToxA_N"/>
    <property type="match status" value="1"/>
</dbReference>
<evidence type="ECO:0000256" key="1">
    <source>
        <dbReference type="SAM" id="Coils"/>
    </source>
</evidence>
<dbReference type="OrthoDB" id="7003488at2"/>
<sequence>MTSSSTTEPHQSLTATLIAQMSTGPAFREVAATLLSEQLQALYPTLDIDPNTVVVGTPLWDIVDDQVVPAGRHYQVLTDILAVQSVLAVPTLYIEGEHFLAQLPIIEPAVHLPVRILDIASLLNTLAPVMLRGYQQTQLNYWNAIEGDSGPRWHSLSTVLRDLWNVERVAGWTADDCRMARQLVRTPDAALRTLAEPLSVRAYVVDIDSIDDAGTVTHLDENLISVLIGKPNGQEVILTHSLISGFKKYSTLEQLGQDLPLPGPQKKLQWRLVEPDGDYFDYLAGALIGIQIKAIGAIDFSDLRKPNASQHSLAEPPTPRAKRNAPALHHYVQALPDWLTNASASDQDAYSRHLKDLANLHIANEGRTYDEGISPLQQYTLERLKAEMLKDHPDANPQWLEDIDIVVRSPVVWGTFAVPGQIETTVFSLTELALQNLIALPLGIKSMRLHNPHELPDWLTVEYLEGLVNRVDVGSAYPKLVRQTLLDNPQEATRRRLLFAQHLRIQLPLLALQCKIRDEGGIDEQGYAYVKALMHANTTERQVRGQRIVIQPLAFVPTRRRDSAPDKVTNMFVIGPEDPTAGPCLLYRPLLDKPLSQFPSHSNLLYALQQSRSLRESVLAWLPDDVRDDYAHYVFPGDLPSPWAAVEFLADPFKSWIMCGPLLLGQAAIEGELLSELYNANANALVTLADRQSVSNAEARWATFKRAGWLVFNSALPFLGRTVGIAAWIWQIMDQLQNVVDAQEHPEQQSTWAALADLLLNLGTALTLHSVTRSAPRRNTQTQHLPPQLPPPLPAPVSMTKLASVASDALIGHDQPLHISGAINRTPLRLATVLDSFKVTKPDALGEANNHAGAHHYLYPSGQDWYAPVGQRWFKVLVDENDDVLIVDPLRAERTGPLLIHNSRGQWFIDTRLRLRGGGPKLMTAKARLLAKQKAQQLRERLETFESGKKTAQNELQQARQALDAGPSSSTDTLRNTYIHTLETQRTEFESALQMLKEMNVHEPSAEYAPKALSYIKAQAKLTQAALSEILSRFTPKWRTVHEQMQRQVDSPQERHIEDFREMRELAGKLLVQLEYMHGRFRELKGLARDGALLLSTLKGSMPVYTTDDLKAIRVSLNRNLCLPEGTLASAPSAWTAIDHIVDSADIAIQCLRDTLEERSDRRLDERIDSLSSLVEQFQLLDERLEDFPVEFSEQAITDQLLELRRELTEFKHRATSNLGVLSVERTAIRSRPTPPSTPPRPKKQFIHTRYSGLLIGEPRLSELGLETGLVDIRSPLTHRVLATYHEKTKGVWVVRDRTPPPSAEPVAADVQLSVNEGQALLDGLPAFLGRARTHANLADRAPFGIEYLYHQHARRLELARLAIERALTQGNITESDTLSAPASAVTKALDTALADLYQQSNQLVQRTLKLRPPTVTGVEWLKRHNVITIKKTVARRRIKSVKLDYLDEYTISDRVTQEVLWYAHFHYSTHWTPDKAYVCGRLKTPTEYSLGAAADSPKGLSPAQTVDFYRSEISLEQARALFFERPKSESGH</sequence>
<accession>A0A4Z0ASZ6</accession>
<evidence type="ECO:0000313" key="4">
    <source>
        <dbReference type="Proteomes" id="UP000297391"/>
    </source>
</evidence>
<dbReference type="EMBL" id="QUZU01000011">
    <property type="protein sequence ID" value="TFY89510.1"/>
    <property type="molecule type" value="Genomic_DNA"/>
</dbReference>
<proteinExistence type="predicted"/>
<gene>
    <name evidence="3" type="ORF">DYL59_11290</name>
</gene>
<keyword evidence="1" id="KW-0175">Coiled coil</keyword>